<gene>
    <name evidence="1" type="ORF">MTP09_09885</name>
</gene>
<accession>A0ABY4BLZ6</accession>
<sequence>MKKVILVIVSTLFLFSCKNQPVNELIIHPSINKTDSLLILNIKNDSDLDLMVEFPYLSNFYYKDEIDASSSELVSLHQSFAIISDYRDTSIFKNSKCKLVQQYLDLKDSIQPKFLEKRSEKKYYLKIKRYRSGKTIVFQDDNFSFVFNLLKEGDKQKISSFRNYSCNGYKYFTGTFKFFPSEITLP</sequence>
<dbReference type="RefSeq" id="WP_243548248.1">
    <property type="nucleotide sequence ID" value="NZ_CP094532.1"/>
</dbReference>
<reference evidence="1 2" key="1">
    <citation type="submission" date="2022-03" db="EMBL/GenBank/DDBJ databases">
        <title>Chryseobacterium sp. isolated from particulate matters in swine house.</title>
        <authorList>
            <person name="Won M."/>
            <person name="Kim S.-J."/>
            <person name="Kwon S.-W."/>
        </authorList>
    </citation>
    <scope>NUCLEOTIDE SEQUENCE [LARGE SCALE GENOMIC DNA]</scope>
    <source>
        <strain evidence="1 2">SC2-2</strain>
    </source>
</reference>
<keyword evidence="2" id="KW-1185">Reference proteome</keyword>
<dbReference type="EMBL" id="CP094532">
    <property type="protein sequence ID" value="UOE40223.1"/>
    <property type="molecule type" value="Genomic_DNA"/>
</dbReference>
<name>A0ABY4BLZ6_9FLAO</name>
<evidence type="ECO:0000313" key="2">
    <source>
        <dbReference type="Proteomes" id="UP000831460"/>
    </source>
</evidence>
<evidence type="ECO:0000313" key="1">
    <source>
        <dbReference type="EMBL" id="UOE40223.1"/>
    </source>
</evidence>
<evidence type="ECO:0008006" key="3">
    <source>
        <dbReference type="Google" id="ProtNLM"/>
    </source>
</evidence>
<proteinExistence type="predicted"/>
<protein>
    <recommendedName>
        <fullName evidence="3">Lipoprotein</fullName>
    </recommendedName>
</protein>
<organism evidence="1 2">
    <name type="scientific">Chryseobacterium suipulveris</name>
    <dbReference type="NCBI Taxonomy" id="2929800"/>
    <lineage>
        <taxon>Bacteria</taxon>
        <taxon>Pseudomonadati</taxon>
        <taxon>Bacteroidota</taxon>
        <taxon>Flavobacteriia</taxon>
        <taxon>Flavobacteriales</taxon>
        <taxon>Weeksellaceae</taxon>
        <taxon>Chryseobacterium group</taxon>
        <taxon>Chryseobacterium</taxon>
    </lineage>
</organism>
<dbReference type="Proteomes" id="UP000831460">
    <property type="component" value="Chromosome"/>
</dbReference>
<dbReference type="PROSITE" id="PS51257">
    <property type="entry name" value="PROKAR_LIPOPROTEIN"/>
    <property type="match status" value="1"/>
</dbReference>